<dbReference type="SUPFAM" id="SSF53098">
    <property type="entry name" value="Ribonuclease H-like"/>
    <property type="match status" value="1"/>
</dbReference>
<dbReference type="GeneID" id="127751036"/>
<sequence>MEHHFPNIERNLLYATATLLDPRFKKVPFQNQAALKAAEKEVGRLVSASLAESRATDRAAYEAAMEEGADADADVVVDQDDPWAAIDEQVRESNRKADGDRVGGLPVELKQFLNRPPVDRKSNPNPLKSWQSLKGEYPNVWRAALKIFTIVCYLRPVRAAFFTWWNNCQPAKMPVVWTSPRHASLPPESHAGRMVSRF</sequence>
<dbReference type="RefSeq" id="XP_052129898.1">
    <property type="nucleotide sequence ID" value="XM_052273938.1"/>
</dbReference>
<accession>A0A9C6XSX0</accession>
<dbReference type="InterPro" id="IPR008906">
    <property type="entry name" value="HATC_C_dom"/>
</dbReference>
<dbReference type="InterPro" id="IPR012337">
    <property type="entry name" value="RNaseH-like_sf"/>
</dbReference>
<evidence type="ECO:0000313" key="2">
    <source>
        <dbReference type="Proteomes" id="UP000504606"/>
    </source>
</evidence>
<dbReference type="AlphaFoldDB" id="A0A9C6XSX0"/>
<dbReference type="Proteomes" id="UP000504606">
    <property type="component" value="Unplaced"/>
</dbReference>
<dbReference type="OrthoDB" id="1607513at2759"/>
<evidence type="ECO:0000259" key="1">
    <source>
        <dbReference type="Pfam" id="PF05699"/>
    </source>
</evidence>
<dbReference type="KEGG" id="foc:127751036"/>
<protein>
    <submittedName>
        <fullName evidence="3">Uncharacterized protein LOC127751036</fullName>
    </submittedName>
</protein>
<feature type="domain" description="HAT C-terminal dimerisation" evidence="1">
    <location>
        <begin position="108"/>
        <end position="152"/>
    </location>
</feature>
<keyword evidence="2" id="KW-1185">Reference proteome</keyword>
<dbReference type="Pfam" id="PF05699">
    <property type="entry name" value="Dimer_Tnp_hAT"/>
    <property type="match status" value="1"/>
</dbReference>
<reference evidence="3" key="1">
    <citation type="submission" date="2025-08" db="UniProtKB">
        <authorList>
            <consortium name="RefSeq"/>
        </authorList>
    </citation>
    <scope>IDENTIFICATION</scope>
    <source>
        <tissue evidence="3">Whole organism</tissue>
    </source>
</reference>
<evidence type="ECO:0000313" key="3">
    <source>
        <dbReference type="RefSeq" id="XP_052129898.1"/>
    </source>
</evidence>
<organism evidence="2 3">
    <name type="scientific">Frankliniella occidentalis</name>
    <name type="common">Western flower thrips</name>
    <name type="synonym">Euthrips occidentalis</name>
    <dbReference type="NCBI Taxonomy" id="133901"/>
    <lineage>
        <taxon>Eukaryota</taxon>
        <taxon>Metazoa</taxon>
        <taxon>Ecdysozoa</taxon>
        <taxon>Arthropoda</taxon>
        <taxon>Hexapoda</taxon>
        <taxon>Insecta</taxon>
        <taxon>Pterygota</taxon>
        <taxon>Neoptera</taxon>
        <taxon>Paraneoptera</taxon>
        <taxon>Thysanoptera</taxon>
        <taxon>Terebrantia</taxon>
        <taxon>Thripoidea</taxon>
        <taxon>Thripidae</taxon>
        <taxon>Frankliniella</taxon>
    </lineage>
</organism>
<name>A0A9C6XSX0_FRAOC</name>
<dbReference type="GO" id="GO:0046983">
    <property type="term" value="F:protein dimerization activity"/>
    <property type="evidence" value="ECO:0007669"/>
    <property type="project" value="InterPro"/>
</dbReference>
<proteinExistence type="predicted"/>
<gene>
    <name evidence="3" type="primary">LOC127751036</name>
</gene>